<evidence type="ECO:0000256" key="5">
    <source>
        <dbReference type="ARBA" id="ARBA00022741"/>
    </source>
</evidence>
<evidence type="ECO:0000313" key="13">
    <source>
        <dbReference type="EMBL" id="ACR80833.1"/>
    </source>
</evidence>
<evidence type="ECO:0000256" key="11">
    <source>
        <dbReference type="RuleBase" id="RU003313"/>
    </source>
</evidence>
<dbReference type="NCBIfam" id="TIGR00450">
    <property type="entry name" value="mnmE_trmE_thdF"/>
    <property type="match status" value="1"/>
</dbReference>
<dbReference type="Gene3D" id="3.40.50.300">
    <property type="entry name" value="P-loop containing nucleotide triphosphate hydrolases"/>
    <property type="match status" value="1"/>
</dbReference>
<feature type="binding site" evidence="10">
    <location>
        <position position="226"/>
    </location>
    <ligand>
        <name>Mg(2+)</name>
        <dbReference type="ChEBI" id="CHEBI:18420"/>
    </ligand>
</feature>
<feature type="binding site" evidence="10">
    <location>
        <begin position="222"/>
        <end position="227"/>
    </location>
    <ligand>
        <name>GTP</name>
        <dbReference type="ChEBI" id="CHEBI:37565"/>
    </ligand>
</feature>
<dbReference type="Pfam" id="PF10396">
    <property type="entry name" value="TrmE_N"/>
    <property type="match status" value="1"/>
</dbReference>
<evidence type="ECO:0000259" key="12">
    <source>
        <dbReference type="PROSITE" id="PS51709"/>
    </source>
</evidence>
<feature type="binding site" evidence="10">
    <location>
        <position position="22"/>
    </location>
    <ligand>
        <name>(6S)-5-formyl-5,6,7,8-tetrahydrofolate</name>
        <dbReference type="ChEBI" id="CHEBI:57457"/>
    </ligand>
</feature>
<dbReference type="Pfam" id="PF12631">
    <property type="entry name" value="MnmE_helical"/>
    <property type="match status" value="1"/>
</dbReference>
<feature type="binding site" evidence="10">
    <location>
        <position position="79"/>
    </location>
    <ligand>
        <name>(6S)-5-formyl-5,6,7,8-tetrahydrofolate</name>
        <dbReference type="ChEBI" id="CHEBI:57457"/>
    </ligand>
</feature>
<keyword evidence="9 10" id="KW-0342">GTP-binding</keyword>
<dbReference type="NCBIfam" id="TIGR00231">
    <property type="entry name" value="small_GTP"/>
    <property type="match status" value="1"/>
</dbReference>
<evidence type="ECO:0000256" key="4">
    <source>
        <dbReference type="ARBA" id="ARBA00022723"/>
    </source>
</evidence>
<dbReference type="GO" id="GO:0005525">
    <property type="term" value="F:GTP binding"/>
    <property type="evidence" value="ECO:0007669"/>
    <property type="project" value="UniProtKB-UniRule"/>
</dbReference>
<feature type="binding site" evidence="10">
    <location>
        <begin position="266"/>
        <end position="269"/>
    </location>
    <ligand>
        <name>GTP</name>
        <dbReference type="ChEBI" id="CHEBI:37565"/>
    </ligand>
</feature>
<dbReference type="Pfam" id="PF01926">
    <property type="entry name" value="MMR_HSR1"/>
    <property type="match status" value="1"/>
</dbReference>
<dbReference type="PANTHER" id="PTHR42714">
    <property type="entry name" value="TRNA MODIFICATION GTPASE GTPBP3"/>
    <property type="match status" value="1"/>
</dbReference>
<dbReference type="Gene3D" id="3.30.1360.120">
    <property type="entry name" value="Probable tRNA modification gtpase trme, domain 1"/>
    <property type="match status" value="1"/>
</dbReference>
<dbReference type="Proteomes" id="UP000002382">
    <property type="component" value="Chromosome"/>
</dbReference>
<dbReference type="OrthoDB" id="9805918at2"/>
<dbReference type="InterPro" id="IPR018948">
    <property type="entry name" value="GTP-bd_TrmE_N"/>
</dbReference>
<dbReference type="GO" id="GO:0005829">
    <property type="term" value="C:cytosol"/>
    <property type="evidence" value="ECO:0007669"/>
    <property type="project" value="TreeGrafter"/>
</dbReference>
<sequence>MIHDPICAIATSPGISALGIIRCSGEGSWEKLLPFVNVTDPKPWRLYLTPFTINGEMIDEVMIAFYKSPKSYTGEDMVELISHGSPLILRIILQELIKVGFRQALPGEFTKRAVLNGKMDLIKAESIETLVSAHSKKALKAALSNYSGRLSQTINRIRETLLELLAKVEVELNYPDEIEGSDDEIIRELEKTLSRVKKLIRHGENGIVAVNGVKTVIAGRTNVGKSTLLNALLRRDRAIVTDIPGTTRDTIEEDISINGIYFRLVDTAGIRESSDKVERIGIERSLKQIKEADLVLFMVDLIEPENDLELYEKLRKEFRHSILIGNKLDMVEKCPDGFDVCISAKTGRGIDKLENLMVERTQDITELYPDEVFVTERQLALVQRSVEMIEEILEALKSGITPDVVGSYLQQIIFIYDELTGRYSAEDLLDKIFGNFCVGK</sequence>
<dbReference type="InterPro" id="IPR004520">
    <property type="entry name" value="GTPase_MnmE"/>
</dbReference>
<dbReference type="EMBL" id="CP001634">
    <property type="protein sequence ID" value="ACR80833.1"/>
    <property type="molecule type" value="Genomic_DNA"/>
</dbReference>
<evidence type="ECO:0000256" key="6">
    <source>
        <dbReference type="ARBA" id="ARBA00022801"/>
    </source>
</evidence>
<keyword evidence="2 10" id="KW-0963">Cytoplasm</keyword>
<feature type="binding site" evidence="10">
    <location>
        <position position="440"/>
    </location>
    <ligand>
        <name>(6S)-5-formyl-5,6,7,8-tetrahydrofolate</name>
        <dbReference type="ChEBI" id="CHEBI:57457"/>
    </ligand>
</feature>
<dbReference type="SUPFAM" id="SSF52540">
    <property type="entry name" value="P-loop containing nucleoside triphosphate hydrolases"/>
    <property type="match status" value="1"/>
</dbReference>
<protein>
    <recommendedName>
        <fullName evidence="10">tRNA modification GTPase MnmE</fullName>
        <ecNumber evidence="10">3.6.-.-</ecNumber>
    </recommendedName>
</protein>
<dbReference type="CDD" id="cd14858">
    <property type="entry name" value="TrmE_N"/>
    <property type="match status" value="1"/>
</dbReference>
<keyword evidence="4 10" id="KW-0479">Metal-binding</keyword>
<organism evidence="13 14">
    <name type="scientific">Kosmotoga olearia (strain ATCC BAA-1733 / DSM 21960 / TBF 19.5.1)</name>
    <dbReference type="NCBI Taxonomy" id="521045"/>
    <lineage>
        <taxon>Bacteria</taxon>
        <taxon>Thermotogati</taxon>
        <taxon>Thermotogota</taxon>
        <taxon>Thermotogae</taxon>
        <taxon>Kosmotogales</taxon>
        <taxon>Kosmotogaceae</taxon>
        <taxon>Kosmotoga</taxon>
    </lineage>
</organism>
<proteinExistence type="inferred from homology"/>
<feature type="binding site" evidence="10">
    <location>
        <begin position="241"/>
        <end position="247"/>
    </location>
    <ligand>
        <name>GTP</name>
        <dbReference type="ChEBI" id="CHEBI:37565"/>
    </ligand>
</feature>
<keyword evidence="6 10" id="KW-0378">Hydrolase</keyword>
<gene>
    <name evidence="10" type="primary">mnmE</name>
    <name evidence="10" type="synonym">trmE</name>
    <name evidence="13" type="ordered locus">Kole_2156</name>
</gene>
<evidence type="ECO:0000256" key="8">
    <source>
        <dbReference type="ARBA" id="ARBA00022958"/>
    </source>
</evidence>
<dbReference type="CDD" id="cd04164">
    <property type="entry name" value="trmE"/>
    <property type="match status" value="1"/>
</dbReference>
<feature type="binding site" evidence="10">
    <location>
        <position position="246"/>
    </location>
    <ligand>
        <name>K(+)</name>
        <dbReference type="ChEBI" id="CHEBI:29103"/>
    </ligand>
</feature>
<dbReference type="eggNOG" id="COG0486">
    <property type="taxonomic scope" value="Bacteria"/>
</dbReference>
<dbReference type="PANTHER" id="PTHR42714:SF2">
    <property type="entry name" value="TRNA MODIFICATION GTPASE GTPBP3, MITOCHONDRIAL"/>
    <property type="match status" value="1"/>
</dbReference>
<evidence type="ECO:0000313" key="14">
    <source>
        <dbReference type="Proteomes" id="UP000002382"/>
    </source>
</evidence>
<comment type="caution">
    <text evidence="10">Lacks conserved residue(s) required for the propagation of feature annotation.</text>
</comment>
<name>C5CIQ0_KOSOT</name>
<feature type="binding site" evidence="10">
    <location>
        <position position="243"/>
    </location>
    <ligand>
        <name>K(+)</name>
        <dbReference type="ChEBI" id="CHEBI:29103"/>
    </ligand>
</feature>
<comment type="similarity">
    <text evidence="1 10 11">Belongs to the TRAFAC class TrmE-Era-EngA-EngB-Septin-like GTPase superfamily. TrmE GTPase family.</text>
</comment>
<dbReference type="Gene3D" id="1.20.120.430">
    <property type="entry name" value="tRNA modification GTPase MnmE domain 2"/>
    <property type="match status" value="1"/>
</dbReference>
<feature type="binding site" evidence="10">
    <location>
        <position position="222"/>
    </location>
    <ligand>
        <name>K(+)</name>
        <dbReference type="ChEBI" id="CHEBI:29103"/>
    </ligand>
</feature>
<evidence type="ECO:0000256" key="10">
    <source>
        <dbReference type="HAMAP-Rule" id="MF_00379"/>
    </source>
</evidence>
<dbReference type="InterPro" id="IPR027417">
    <property type="entry name" value="P-loop_NTPase"/>
</dbReference>
<dbReference type="GO" id="GO:0003924">
    <property type="term" value="F:GTPase activity"/>
    <property type="evidence" value="ECO:0007669"/>
    <property type="project" value="UniProtKB-UniRule"/>
</dbReference>
<evidence type="ECO:0000256" key="7">
    <source>
        <dbReference type="ARBA" id="ARBA00022842"/>
    </source>
</evidence>
<reference evidence="13 14" key="2">
    <citation type="journal article" date="2011" name="J. Bacteriol.">
        <title>Genome Sequence of Kosmotoga olearia Strain TBF 19.5.1, a Thermophilic Bacterium with a Wide Growth Temperature Range, Isolated from the Troll B Oil Platform in the North Sea.</title>
        <authorList>
            <person name="Swithers K.S."/>
            <person name="Dipippo J.L."/>
            <person name="Bruce D.C."/>
            <person name="Detter C."/>
            <person name="Tapia R."/>
            <person name="Han S."/>
            <person name="Goodwin L.A."/>
            <person name="Han J."/>
            <person name="Woyke T."/>
            <person name="Pitluck S."/>
            <person name="Pennacchio L."/>
            <person name="Nolan M."/>
            <person name="Mikhailova N."/>
            <person name="Land M.L."/>
            <person name="Nesbo C.L."/>
            <person name="Gogarten J.P."/>
            <person name="Noll K.M."/>
        </authorList>
    </citation>
    <scope>NUCLEOTIDE SEQUENCE [LARGE SCALE GENOMIC DNA]</scope>
    <source>
        <strain evidence="14">ATCC BAA-1733 / DSM 21960 / TBF 19.5.1</strain>
    </source>
</reference>
<comment type="cofactor">
    <cofactor evidence="10">
        <name>K(+)</name>
        <dbReference type="ChEBI" id="CHEBI:29103"/>
    </cofactor>
    <text evidence="10">Binds 1 potassium ion per subunit.</text>
</comment>
<dbReference type="GO" id="GO:0030488">
    <property type="term" value="P:tRNA methylation"/>
    <property type="evidence" value="ECO:0007669"/>
    <property type="project" value="TreeGrafter"/>
</dbReference>
<dbReference type="EC" id="3.6.-.-" evidence="10"/>
<dbReference type="InterPro" id="IPR005225">
    <property type="entry name" value="Small_GTP-bd"/>
</dbReference>
<dbReference type="PROSITE" id="PS51709">
    <property type="entry name" value="G_TRME"/>
    <property type="match status" value="1"/>
</dbReference>
<comment type="subcellular location">
    <subcellularLocation>
        <location evidence="10">Cytoplasm</location>
    </subcellularLocation>
</comment>
<feature type="binding site" evidence="10">
    <location>
        <position position="247"/>
    </location>
    <ligand>
        <name>Mg(2+)</name>
        <dbReference type="ChEBI" id="CHEBI:18420"/>
    </ligand>
</feature>
<keyword evidence="8 10" id="KW-0630">Potassium</keyword>
<dbReference type="GO" id="GO:0002098">
    <property type="term" value="P:tRNA wobble uridine modification"/>
    <property type="evidence" value="ECO:0007669"/>
    <property type="project" value="TreeGrafter"/>
</dbReference>
<comment type="function">
    <text evidence="10">Exhibits a very high intrinsic GTPase hydrolysis rate. Involved in the addition of a carboxymethylaminomethyl (cmnm) group at the wobble position (U34) of certain tRNAs, forming tRNA-cmnm(5)s(2)U34.</text>
</comment>
<dbReference type="FunFam" id="3.40.50.300:FF:001376">
    <property type="entry name" value="tRNA modification GTPase MnmE"/>
    <property type="match status" value="1"/>
</dbReference>
<dbReference type="HOGENOM" id="CLU_019624_4_1_0"/>
<dbReference type="GO" id="GO:0046872">
    <property type="term" value="F:metal ion binding"/>
    <property type="evidence" value="ECO:0007669"/>
    <property type="project" value="UniProtKB-KW"/>
</dbReference>
<dbReference type="InterPro" id="IPR031168">
    <property type="entry name" value="G_TrmE"/>
</dbReference>
<dbReference type="AlphaFoldDB" id="C5CIQ0"/>
<comment type="subunit">
    <text evidence="10">Homodimer. Heterotetramer of two MnmE and two MnmG subunits.</text>
</comment>
<dbReference type="RefSeq" id="WP_015869474.1">
    <property type="nucleotide sequence ID" value="NC_012785.1"/>
</dbReference>
<dbReference type="InterPro" id="IPR027368">
    <property type="entry name" value="MnmE_dom2"/>
</dbReference>
<accession>C5CIQ0</accession>
<dbReference type="STRING" id="521045.Kole_2156"/>
<reference evidence="13 14" key="1">
    <citation type="submission" date="2009-06" db="EMBL/GenBank/DDBJ databases">
        <title>Complete sequence of Thermotogales bacterium TBF 19.5.1.</title>
        <authorList>
            <consortium name="US DOE Joint Genome Institute"/>
            <person name="Lucas S."/>
            <person name="Copeland A."/>
            <person name="Lapidus A."/>
            <person name="Glavina del Rio T."/>
            <person name="Tice H."/>
            <person name="Bruce D."/>
            <person name="Goodwin L."/>
            <person name="Pitluck S."/>
            <person name="Chertkov O."/>
            <person name="Brettin T."/>
            <person name="Detter J.C."/>
            <person name="Han C."/>
            <person name="Schmutz J."/>
            <person name="Larimer F."/>
            <person name="Land M."/>
            <person name="Hauser L."/>
            <person name="Kyrpides N."/>
            <person name="Ovchinnikova G."/>
            <person name="Noll K."/>
        </authorList>
    </citation>
    <scope>NUCLEOTIDE SEQUENCE [LARGE SCALE GENOMIC DNA]</scope>
    <source>
        <strain evidence="14">ATCC BAA-1733 / DSM 21960 / TBF 19.5.1</strain>
    </source>
</reference>
<keyword evidence="3 10" id="KW-0819">tRNA processing</keyword>
<dbReference type="InterPro" id="IPR025867">
    <property type="entry name" value="MnmE_helical"/>
</dbReference>
<feature type="binding site" evidence="10">
    <location>
        <position position="241"/>
    </location>
    <ligand>
        <name>K(+)</name>
        <dbReference type="ChEBI" id="CHEBI:29103"/>
    </ligand>
</feature>
<evidence type="ECO:0000256" key="2">
    <source>
        <dbReference type="ARBA" id="ARBA00022490"/>
    </source>
</evidence>
<keyword evidence="7 10" id="KW-0460">Magnesium</keyword>
<evidence type="ECO:0000256" key="9">
    <source>
        <dbReference type="ARBA" id="ARBA00023134"/>
    </source>
</evidence>
<evidence type="ECO:0000256" key="1">
    <source>
        <dbReference type="ARBA" id="ARBA00011043"/>
    </source>
</evidence>
<dbReference type="InterPro" id="IPR027266">
    <property type="entry name" value="TrmE/GcvT-like"/>
</dbReference>
<dbReference type="HAMAP" id="MF_00379">
    <property type="entry name" value="GTPase_MnmE"/>
    <property type="match status" value="1"/>
</dbReference>
<dbReference type="InterPro" id="IPR006073">
    <property type="entry name" value="GTP-bd"/>
</dbReference>
<feature type="domain" description="TrmE-type G" evidence="12">
    <location>
        <begin position="212"/>
        <end position="362"/>
    </location>
</feature>
<keyword evidence="5 10" id="KW-0547">Nucleotide-binding</keyword>
<evidence type="ECO:0000256" key="3">
    <source>
        <dbReference type="ARBA" id="ARBA00022694"/>
    </source>
</evidence>
<feature type="binding site" evidence="10">
    <location>
        <position position="118"/>
    </location>
    <ligand>
        <name>(6S)-5-formyl-5,6,7,8-tetrahydrofolate</name>
        <dbReference type="ChEBI" id="CHEBI:57457"/>
    </ligand>
</feature>
<dbReference type="KEGG" id="kol:Kole_2156"/>
<keyword evidence="14" id="KW-1185">Reference proteome</keyword>